<feature type="transmembrane region" description="Helical" evidence="1">
    <location>
        <begin position="508"/>
        <end position="528"/>
    </location>
</feature>
<feature type="transmembrane region" description="Helical" evidence="1">
    <location>
        <begin position="174"/>
        <end position="191"/>
    </location>
</feature>
<feature type="transmembrane region" description="Helical" evidence="1">
    <location>
        <begin position="85"/>
        <end position="103"/>
    </location>
</feature>
<keyword evidence="3" id="KW-1185">Reference proteome</keyword>
<dbReference type="PROSITE" id="PS51257">
    <property type="entry name" value="PROKAR_LIPOPROTEIN"/>
    <property type="match status" value="1"/>
</dbReference>
<dbReference type="EMBL" id="JACGXL010000002">
    <property type="protein sequence ID" value="MBA8887099.1"/>
    <property type="molecule type" value="Genomic_DNA"/>
</dbReference>
<feature type="transmembrane region" description="Helical" evidence="1">
    <location>
        <begin position="135"/>
        <end position="153"/>
    </location>
</feature>
<reference evidence="2 3" key="1">
    <citation type="submission" date="2020-07" db="EMBL/GenBank/DDBJ databases">
        <title>Genomic Encyclopedia of Type Strains, Phase IV (KMG-V): Genome sequencing to study the core and pangenomes of soil and plant-associated prokaryotes.</title>
        <authorList>
            <person name="Whitman W."/>
        </authorList>
    </citation>
    <scope>NUCLEOTIDE SEQUENCE [LARGE SCALE GENOMIC DNA]</scope>
    <source>
        <strain evidence="2 3">RH2WT43</strain>
    </source>
</reference>
<comment type="caution">
    <text evidence="2">The sequence shown here is derived from an EMBL/GenBank/DDBJ whole genome shotgun (WGS) entry which is preliminary data.</text>
</comment>
<name>A0A839EZK9_9GAMM</name>
<feature type="transmembrane region" description="Helical" evidence="1">
    <location>
        <begin position="324"/>
        <end position="351"/>
    </location>
</feature>
<evidence type="ECO:0008006" key="4">
    <source>
        <dbReference type="Google" id="ProtNLM"/>
    </source>
</evidence>
<gene>
    <name evidence="2" type="ORF">FHW12_001313</name>
</gene>
<protein>
    <recommendedName>
        <fullName evidence="4">Dolichyl-phosphate-mannose-protein mannosyltransferase</fullName>
    </recommendedName>
</protein>
<keyword evidence="1" id="KW-0812">Transmembrane</keyword>
<feature type="transmembrane region" description="Helical" evidence="1">
    <location>
        <begin position="249"/>
        <end position="267"/>
    </location>
</feature>
<accession>A0A839EZK9</accession>
<feature type="transmembrane region" description="Helical" evidence="1">
    <location>
        <begin position="433"/>
        <end position="453"/>
    </location>
</feature>
<feature type="transmembrane region" description="Helical" evidence="1">
    <location>
        <begin position="110"/>
        <end position="129"/>
    </location>
</feature>
<dbReference type="RefSeq" id="WP_182530199.1">
    <property type="nucleotide sequence ID" value="NZ_JACGXL010000002.1"/>
</dbReference>
<keyword evidence="1" id="KW-0472">Membrane</keyword>
<sequence length="666" mass="70378">MPAGPRATAAAALVWAGAVACVAGLVVQRLWLALTWNRCVDGLVLALVSFGLAVLLQRARSMPLATALACVWAFALVWFAGVLPVLAVAWLGVAACALGSLLLGDDDDALLALPLGLVLIGGLAGWTLHWPIHRAWVYVPLLAAACILRRGALRRAFVAARAGWRSAIADSPRLAAVAVLALGLASVGTWLPTMQADDLAYHLGLPSQLQRYAAYAPDPAQQIWALAPWLGDVLQAIAQVIARREARGALDALWLLLVAGMAWRLARRVGADAAAAWLAVALCASLPLLAALLSSMHTELPATALLLACALAIVDARGERLRAGAVLCAGLVALKFGSAVSALVLVAWALVHARGRVDWKRMPVALALFGVLAGSNYAYAWQATGNPLFPLFNQVFASPLLPPAQLADPRWHAGFGIGLPWSITFDTDRYLEAAGGGFGFVLVALGGAWLVALARRETRALALVASIVLLLPLLPMQYARYAFPGLVLLLPALVVAVVRSLGARGAACVLLGICALDFTFQANATWLLQVNTLRKLTGNMDGAGEAFRRYAPERTLIAELRRRDDGDSIVLALDPQAPFIAELARRGRSVSHYAPALERARIAADADASGVGWRTLIRDVDARWLLLRPGHLGDAQRAALDALGAQRVAAAGAAELWSVEPARSDP</sequence>
<feature type="transmembrane region" description="Helical" evidence="1">
    <location>
        <begin position="273"/>
        <end position="293"/>
    </location>
</feature>
<dbReference type="AlphaFoldDB" id="A0A839EZK9"/>
<organism evidence="2 3">
    <name type="scientific">Dokdonella fugitiva</name>
    <dbReference type="NCBI Taxonomy" id="328517"/>
    <lineage>
        <taxon>Bacteria</taxon>
        <taxon>Pseudomonadati</taxon>
        <taxon>Pseudomonadota</taxon>
        <taxon>Gammaproteobacteria</taxon>
        <taxon>Lysobacterales</taxon>
        <taxon>Rhodanobacteraceae</taxon>
        <taxon>Dokdonella</taxon>
    </lineage>
</organism>
<keyword evidence="1" id="KW-1133">Transmembrane helix</keyword>
<evidence type="ECO:0000313" key="3">
    <source>
        <dbReference type="Proteomes" id="UP000550401"/>
    </source>
</evidence>
<proteinExistence type="predicted"/>
<feature type="transmembrane region" description="Helical" evidence="1">
    <location>
        <begin position="363"/>
        <end position="381"/>
    </location>
</feature>
<evidence type="ECO:0000313" key="2">
    <source>
        <dbReference type="EMBL" id="MBA8887099.1"/>
    </source>
</evidence>
<feature type="transmembrane region" description="Helical" evidence="1">
    <location>
        <begin position="30"/>
        <end position="55"/>
    </location>
</feature>
<feature type="transmembrane region" description="Helical" evidence="1">
    <location>
        <begin position="482"/>
        <end position="501"/>
    </location>
</feature>
<evidence type="ECO:0000256" key="1">
    <source>
        <dbReference type="SAM" id="Phobius"/>
    </source>
</evidence>
<feature type="transmembrane region" description="Helical" evidence="1">
    <location>
        <begin position="460"/>
        <end position="476"/>
    </location>
</feature>
<dbReference type="Proteomes" id="UP000550401">
    <property type="component" value="Unassembled WGS sequence"/>
</dbReference>